<geneLocation type="plasmid" evidence="2">
    <name>2</name>
</geneLocation>
<evidence type="ECO:0000313" key="2">
    <source>
        <dbReference type="EMBL" id="CRY82698.1"/>
    </source>
</evidence>
<evidence type="ECO:0000313" key="3">
    <source>
        <dbReference type="Proteomes" id="UP000057820"/>
    </source>
</evidence>
<gene>
    <name evidence="2" type="ORF">ERS450000_05105</name>
</gene>
<name>A0A0H5P5A8_NOCFR</name>
<dbReference type="RefSeq" id="WP_060594458.1">
    <property type="nucleotide sequence ID" value="NZ_CP031418.1"/>
</dbReference>
<sequence>MHHHARRSAGFIAALAAGTLIVAGCTDDSDNDNAAATATTGPMATMTTTAGADETTTGAEGGTTTGTAGATTSPGGEDSEAGEQTRMATPDGTEVTVSGDIYDKYMAVGGPSSPLGAPLQAEEAGPNGGKYQDFVGGTIYEPAEGEPHIVWGEIRKAWEANGGANGELGYPTSDETDIPGGKQSTFTGGTITWVNGQTNVTIR</sequence>
<dbReference type="Pfam" id="PF08310">
    <property type="entry name" value="LGFP"/>
    <property type="match status" value="2"/>
</dbReference>
<evidence type="ECO:0000256" key="1">
    <source>
        <dbReference type="SAM" id="MobiDB-lite"/>
    </source>
</evidence>
<dbReference type="AlphaFoldDB" id="A0A0H5P5A8"/>
<protein>
    <submittedName>
        <fullName evidence="2">LGFP repeat</fullName>
    </submittedName>
</protein>
<dbReference type="KEGG" id="nfr:ERS450000_05105"/>
<organism evidence="2 3">
    <name type="scientific">Nocardia farcinica</name>
    <dbReference type="NCBI Taxonomy" id="37329"/>
    <lineage>
        <taxon>Bacteria</taxon>
        <taxon>Bacillati</taxon>
        <taxon>Actinomycetota</taxon>
        <taxon>Actinomycetes</taxon>
        <taxon>Mycobacteriales</taxon>
        <taxon>Nocardiaceae</taxon>
        <taxon>Nocardia</taxon>
    </lineage>
</organism>
<reference evidence="3" key="1">
    <citation type="submission" date="2015-03" db="EMBL/GenBank/DDBJ databases">
        <authorList>
            <consortium name="Pathogen Informatics"/>
        </authorList>
    </citation>
    <scope>NUCLEOTIDE SEQUENCE [LARGE SCALE GENOMIC DNA]</scope>
    <source>
        <strain evidence="3">NCTC11134</strain>
        <plasmid evidence="3">2</plasmid>
    </source>
</reference>
<proteinExistence type="predicted"/>
<dbReference type="EMBL" id="LN868939">
    <property type="protein sequence ID" value="CRY82698.1"/>
    <property type="molecule type" value="Genomic_DNA"/>
</dbReference>
<dbReference type="InterPro" id="IPR013207">
    <property type="entry name" value="LGFP"/>
</dbReference>
<dbReference type="PROSITE" id="PS51257">
    <property type="entry name" value="PROKAR_LIPOPROTEIN"/>
    <property type="match status" value="1"/>
</dbReference>
<feature type="compositionally biased region" description="Low complexity" evidence="1">
    <location>
        <begin position="65"/>
        <end position="76"/>
    </location>
</feature>
<accession>A0A0H5P5A8</accession>
<feature type="region of interest" description="Disordered" evidence="1">
    <location>
        <begin position="45"/>
        <end position="94"/>
    </location>
</feature>
<feature type="compositionally biased region" description="Low complexity" evidence="1">
    <location>
        <begin position="45"/>
        <end position="58"/>
    </location>
</feature>
<keyword evidence="2" id="KW-0614">Plasmid</keyword>
<dbReference type="Proteomes" id="UP000057820">
    <property type="component" value="Plasmid 2"/>
</dbReference>